<gene>
    <name evidence="3" type="ORF">BN1095_340099</name>
    <name evidence="2" type="ORF">BN1096_560290</name>
    <name evidence="1" type="ORF">BN1097_540293</name>
    <name evidence="4" type="ORF">KRQ00_000467</name>
    <name evidence="5" type="ORF">SAMEA1402399_02229</name>
</gene>
<dbReference type="AlphaFoldDB" id="A0A069A742"/>
<name>A0A069A742_CLODI</name>
<dbReference type="OrthoDB" id="1629754at2"/>
<organism evidence="2">
    <name type="scientific">Clostridioides difficile</name>
    <name type="common">Peptoclostridium difficile</name>
    <dbReference type="NCBI Taxonomy" id="1496"/>
    <lineage>
        <taxon>Bacteria</taxon>
        <taxon>Bacillati</taxon>
        <taxon>Bacillota</taxon>
        <taxon>Clostridia</taxon>
        <taxon>Peptostreptococcales</taxon>
        <taxon>Peptostreptococcaceae</taxon>
        <taxon>Clostridioides</taxon>
    </lineage>
</organism>
<protein>
    <submittedName>
        <fullName evidence="4">DUF2313 domain-containing protein</fullName>
    </submittedName>
    <submittedName>
        <fullName evidence="2 5">XkdT-like protein</fullName>
    </submittedName>
</protein>
<dbReference type="GeneID" id="66353772"/>
<evidence type="ECO:0000313" key="3">
    <source>
        <dbReference type="EMBL" id="CDT19995.1"/>
    </source>
</evidence>
<evidence type="ECO:0000313" key="1">
    <source>
        <dbReference type="EMBL" id="CDS86229.1"/>
    </source>
</evidence>
<proteinExistence type="predicted"/>
<reference evidence="2" key="1">
    <citation type="submission" date="2014-07" db="EMBL/GenBank/DDBJ databases">
        <authorList>
            <person name="Monot Marc"/>
        </authorList>
    </citation>
    <scope>NUCLEOTIDE SEQUENCE</scope>
    <source>
        <strain evidence="3">7032989</strain>
        <strain evidence="1">7032994</strain>
    </source>
</reference>
<dbReference type="Proteomes" id="UP000879542">
    <property type="component" value="Unassembled WGS sequence"/>
</dbReference>
<dbReference type="InterPro" id="IPR018755">
    <property type="entry name" value="Phage_Mu_Gp48"/>
</dbReference>
<evidence type="ECO:0000313" key="2">
    <source>
        <dbReference type="EMBL" id="CDS86719.1"/>
    </source>
</evidence>
<dbReference type="Pfam" id="PF10076">
    <property type="entry name" value="Phage_Mu_Gp48"/>
    <property type="match status" value="1"/>
</dbReference>
<dbReference type="KEGG" id="pdf:CD630DERM_13720"/>
<evidence type="ECO:0000313" key="4">
    <source>
        <dbReference type="EMBL" id="HBH2618742.1"/>
    </source>
</evidence>
<dbReference type="RefSeq" id="WP_003428156.1">
    <property type="nucleotide sequence ID" value="NZ_AP025558.1"/>
</dbReference>
<evidence type="ECO:0000313" key="5">
    <source>
        <dbReference type="EMBL" id="VFD32790.1"/>
    </source>
</evidence>
<reference evidence="4" key="2">
    <citation type="journal article" date="2018" name="Genome Biol.">
        <title>SKESA: strategic k-mer extension for scrupulous assemblies.</title>
        <authorList>
            <person name="Souvorov A."/>
            <person name="Agarwala R."/>
            <person name="Lipman D.J."/>
        </authorList>
    </citation>
    <scope>NUCLEOTIDE SEQUENCE</scope>
    <source>
        <strain evidence="4">Clostridioides</strain>
    </source>
</reference>
<accession>A0A069A742</accession>
<dbReference type="EMBL" id="LK933005">
    <property type="protein sequence ID" value="CDT19995.1"/>
    <property type="molecule type" value="Genomic_DNA"/>
</dbReference>
<dbReference type="Proteomes" id="UP000411588">
    <property type="component" value="Unassembled WGS sequence"/>
</dbReference>
<dbReference type="PATRIC" id="fig|1496.1371.peg.2233"/>
<sequence>MKLIDKLPSFDRNYIVEEIQGAYDTELNILKEDIDDTFNQLFVDTATWGLDMWEDILCIEKKELDFDTRRSNIKAKMRSRGTSTIEVIKSICEAYTKSETDIKVYSDEFTFVLSFIANNCDYKTLLDCSDMIERVKPAHLLHYLEPIILDKSMVYCGGGMVCSEEVKVHPYFEPIIKCSAVVNCGAGMLSREEIKVYPLSIKCIENNCKINIAIANDTGVENVVVYPKSEVV</sequence>
<dbReference type="EMBL" id="LK932392">
    <property type="protein sequence ID" value="CDS86229.1"/>
    <property type="molecule type" value="Genomic_DNA"/>
</dbReference>
<reference evidence="4" key="4">
    <citation type="submission" date="2021-06" db="EMBL/GenBank/DDBJ databases">
        <authorList>
            <consortium name="NCBI Pathogen Detection Project"/>
        </authorList>
    </citation>
    <scope>NUCLEOTIDE SEQUENCE</scope>
    <source>
        <strain evidence="4">Clostridioides</strain>
    </source>
</reference>
<dbReference type="EMBL" id="LK932509">
    <property type="protein sequence ID" value="CDS86719.1"/>
    <property type="molecule type" value="Genomic_DNA"/>
</dbReference>
<dbReference type="EMBL" id="CAADAN010000007">
    <property type="protein sequence ID" value="VFD32790.1"/>
    <property type="molecule type" value="Genomic_DNA"/>
</dbReference>
<reference evidence="5 6" key="3">
    <citation type="submission" date="2019-02" db="EMBL/GenBank/DDBJ databases">
        <authorList>
            <consortium name="Pathogen Informatics"/>
        </authorList>
    </citation>
    <scope>NUCLEOTIDE SEQUENCE [LARGE SCALE GENOMIC DNA]</scope>
    <source>
        <strain evidence="5">Clo34</strain>
        <strain evidence="6">clo34</strain>
    </source>
</reference>
<dbReference type="EMBL" id="DAEQIJ010000002">
    <property type="protein sequence ID" value="HBH2618742.1"/>
    <property type="molecule type" value="Genomic_DNA"/>
</dbReference>
<evidence type="ECO:0000313" key="6">
    <source>
        <dbReference type="Proteomes" id="UP000411588"/>
    </source>
</evidence>